<protein>
    <recommendedName>
        <fullName evidence="3">Immunity protein 26 of polymorphic toxin system</fullName>
    </recommendedName>
</protein>
<evidence type="ECO:0000313" key="1">
    <source>
        <dbReference type="EMBL" id="MBH5329938.1"/>
    </source>
</evidence>
<organism evidence="1 2">
    <name type="scientific">Eikenella glucosivorans</name>
    <dbReference type="NCBI Taxonomy" id="2766967"/>
    <lineage>
        <taxon>Bacteria</taxon>
        <taxon>Pseudomonadati</taxon>
        <taxon>Pseudomonadota</taxon>
        <taxon>Betaproteobacteria</taxon>
        <taxon>Neisseriales</taxon>
        <taxon>Neisseriaceae</taxon>
        <taxon>Eikenella</taxon>
    </lineage>
</organism>
<comment type="caution">
    <text evidence="1">The sequence shown here is derived from an EMBL/GenBank/DDBJ whole genome shotgun (WGS) entry which is preliminary data.</text>
</comment>
<evidence type="ECO:0008006" key="3">
    <source>
        <dbReference type="Google" id="ProtNLM"/>
    </source>
</evidence>
<evidence type="ECO:0000313" key="2">
    <source>
        <dbReference type="Proteomes" id="UP000768471"/>
    </source>
</evidence>
<dbReference type="Proteomes" id="UP000768471">
    <property type="component" value="Unassembled WGS sequence"/>
</dbReference>
<dbReference type="EMBL" id="JACSGR010000007">
    <property type="protein sequence ID" value="MBH5329938.1"/>
    <property type="molecule type" value="Genomic_DNA"/>
</dbReference>
<keyword evidence="2" id="KW-1185">Reference proteome</keyword>
<dbReference type="RefSeq" id="WP_197903780.1">
    <property type="nucleotide sequence ID" value="NZ_JACSGR010000007.1"/>
</dbReference>
<name>A0ABS0NC99_9NEIS</name>
<accession>A0ABS0NC99</accession>
<dbReference type="InterPro" id="IPR029278">
    <property type="entry name" value="Imm26"/>
</dbReference>
<sequence length="154" mass="17429">MPKPQKIQSGDIFAVPLADSRFGIAQVVFSHYSRLVMGVLAVGQNQTLPENTRYLLPMNWAEKMRQPVLFTGNHLLKDGTWPVIGHRPLDEAARQHFYFVIFVIANTLHRYPDCMLPKHSVRKISHGERGNWNTQYICSVYGIADFLATGGYAA</sequence>
<dbReference type="Pfam" id="PF15428">
    <property type="entry name" value="Imm26"/>
    <property type="match status" value="1"/>
</dbReference>
<proteinExistence type="predicted"/>
<reference evidence="1 2" key="1">
    <citation type="submission" date="2020-09" db="EMBL/GenBank/DDBJ databases">
        <title>Eikenella S3660 sp. nov., isolated from a throat swab.</title>
        <authorList>
            <person name="Buhl M."/>
        </authorList>
    </citation>
    <scope>NUCLEOTIDE SEQUENCE [LARGE SCALE GENOMIC DNA]</scope>
    <source>
        <strain evidence="1 2">S3360</strain>
    </source>
</reference>
<gene>
    <name evidence="1" type="ORF">H9Q10_09700</name>
</gene>